<proteinExistence type="predicted"/>
<accession>A0A0L0HI98</accession>
<evidence type="ECO:0000256" key="2">
    <source>
        <dbReference type="SAM" id="MobiDB-lite"/>
    </source>
</evidence>
<feature type="coiled-coil region" evidence="1">
    <location>
        <begin position="562"/>
        <end position="625"/>
    </location>
</feature>
<dbReference type="InterPro" id="IPR036274">
    <property type="entry name" value="HR1_rpt_sf"/>
</dbReference>
<dbReference type="STRING" id="645134.A0A0L0HI98"/>
<dbReference type="PANTHER" id="PTHR45615">
    <property type="entry name" value="MYOSIN HEAVY CHAIN, NON-MUSCLE"/>
    <property type="match status" value="1"/>
</dbReference>
<protein>
    <submittedName>
        <fullName evidence="3">Uncharacterized protein</fullName>
    </submittedName>
</protein>
<dbReference type="Gene3D" id="1.10.287.160">
    <property type="entry name" value="HR1 repeat"/>
    <property type="match status" value="1"/>
</dbReference>
<dbReference type="VEuPathDB" id="FungiDB:SPPG_03709"/>
<keyword evidence="4" id="KW-1185">Reference proteome</keyword>
<feature type="compositionally biased region" description="Basic and acidic residues" evidence="2">
    <location>
        <begin position="545"/>
        <end position="556"/>
    </location>
</feature>
<feature type="coiled-coil region" evidence="1">
    <location>
        <begin position="661"/>
        <end position="1015"/>
    </location>
</feature>
<dbReference type="SUPFAM" id="SSF46585">
    <property type="entry name" value="HR1 repeat"/>
    <property type="match status" value="1"/>
</dbReference>
<dbReference type="EMBL" id="KQ257455">
    <property type="protein sequence ID" value="KND00585.1"/>
    <property type="molecule type" value="Genomic_DNA"/>
</dbReference>
<feature type="region of interest" description="Disordered" evidence="2">
    <location>
        <begin position="160"/>
        <end position="180"/>
    </location>
</feature>
<evidence type="ECO:0000256" key="1">
    <source>
        <dbReference type="SAM" id="Coils"/>
    </source>
</evidence>
<dbReference type="OMA" id="NEWMEER"/>
<feature type="region of interest" description="Disordered" evidence="2">
    <location>
        <begin position="115"/>
        <end position="140"/>
    </location>
</feature>
<dbReference type="AlphaFoldDB" id="A0A0L0HI98"/>
<dbReference type="PANTHER" id="PTHR45615:SF80">
    <property type="entry name" value="GRIP DOMAIN-CONTAINING PROTEIN"/>
    <property type="match status" value="1"/>
</dbReference>
<reference evidence="3 4" key="1">
    <citation type="submission" date="2009-08" db="EMBL/GenBank/DDBJ databases">
        <title>The Genome Sequence of Spizellomyces punctatus strain DAOM BR117.</title>
        <authorList>
            <consortium name="The Broad Institute Genome Sequencing Platform"/>
            <person name="Russ C."/>
            <person name="Cuomo C."/>
            <person name="Shea T."/>
            <person name="Young S.K."/>
            <person name="Zeng Q."/>
            <person name="Koehrsen M."/>
            <person name="Haas B."/>
            <person name="Borodovsky M."/>
            <person name="Guigo R."/>
            <person name="Alvarado L."/>
            <person name="Berlin A."/>
            <person name="Bochicchio J."/>
            <person name="Borenstein D."/>
            <person name="Chapman S."/>
            <person name="Chen Z."/>
            <person name="Engels R."/>
            <person name="Freedman E."/>
            <person name="Gellesch M."/>
            <person name="Goldberg J."/>
            <person name="Griggs A."/>
            <person name="Gujja S."/>
            <person name="Heiman D."/>
            <person name="Hepburn T."/>
            <person name="Howarth C."/>
            <person name="Jen D."/>
            <person name="Larson L."/>
            <person name="Lewis B."/>
            <person name="Mehta T."/>
            <person name="Park D."/>
            <person name="Pearson M."/>
            <person name="Roberts A."/>
            <person name="Saif S."/>
            <person name="Shenoy N."/>
            <person name="Sisk P."/>
            <person name="Stolte C."/>
            <person name="Sykes S."/>
            <person name="Thomson T."/>
            <person name="Walk T."/>
            <person name="White J."/>
            <person name="Yandava C."/>
            <person name="Burger G."/>
            <person name="Gray M.W."/>
            <person name="Holland P.W.H."/>
            <person name="King N."/>
            <person name="Lang F.B.F."/>
            <person name="Roger A.J."/>
            <person name="Ruiz-Trillo I."/>
            <person name="Lander E."/>
            <person name="Nusbaum C."/>
        </authorList>
    </citation>
    <scope>NUCLEOTIDE SEQUENCE [LARGE SCALE GENOMIC DNA]</scope>
    <source>
        <strain evidence="3 4">DAOM BR117</strain>
    </source>
</reference>
<keyword evidence="1" id="KW-0175">Coiled coil</keyword>
<dbReference type="Gene3D" id="1.10.287.1490">
    <property type="match status" value="1"/>
</dbReference>
<gene>
    <name evidence="3" type="ORF">SPPG_03709</name>
</gene>
<feature type="coiled-coil region" evidence="1">
    <location>
        <begin position="460"/>
        <end position="537"/>
    </location>
</feature>
<dbReference type="OrthoDB" id="2131299at2759"/>
<dbReference type="GeneID" id="27687207"/>
<feature type="coiled-coil region" evidence="1">
    <location>
        <begin position="231"/>
        <end position="376"/>
    </location>
</feature>
<feature type="region of interest" description="Disordered" evidence="2">
    <location>
        <begin position="540"/>
        <end position="560"/>
    </location>
</feature>
<evidence type="ECO:0000313" key="3">
    <source>
        <dbReference type="EMBL" id="KND00585.1"/>
    </source>
</evidence>
<name>A0A0L0HI98_SPIPD</name>
<feature type="region of interest" description="Disordered" evidence="2">
    <location>
        <begin position="1018"/>
        <end position="1047"/>
    </location>
</feature>
<sequence>MLAEQNNNRLTMAGDGLNLDQLQQAETVLGNRIKDYEKKMRVELQLKQSAAAMAKVHTDRKSRNTAEQQVQLANQNLETLSVEVLHAISEYRGIAERLRATEKWQLQAQSAAMRGELTPPMPPPRSETAAYRMSDSQRNTTELYRPAKRTSVAVMVPPRHDSTFDVANPPPVPSKPGLSRSSTGINFASYGYSPAGAPSTMPLGFQGPTERELMERVRAQADELSRKDIELGHLTSLLREAEEHLRRFQQNPPPLPPRNESELQQQIASLVEQKKNLEMQLWNAEKTISDLQYKKDADMKAPQWNAITAERDRLAARVAELELENSNLCRSRGGTEPHNESGEDANETIARLKHELVNMEEKAKVAETECEKAQRASRDYLNTVTLLENQLSQEGSGHQTFDAAKMAGDYKAQIQELEQQLEGLQQRNANLDAQTRHLAKLLEVRNTNLGSAGSDEGLLIESLQAKLTAVENTLLTTKENAERKRNALKAALAVSQKEVAALADERLQLQNTLAASERTWAERLKAQEAELETLRSQVISGSHTTTHEHDIERSSQDTDTQLEDMRSKLLENENELERMRTHSAQMEKSWTDASRQQMEEYQSMIVNLQKKLAVLGSELETVQSENDKLNASLTQANAYAQSASDLENMQTRHKEEMQHIVSTAASRQAALEQELSQLREEVEKLVHEKKNLELRCAGHEKEKVVIEENAIRQCSATHEMERKELEDALVDERQKTRALEMDLSNIRQQLEGAVSKVSQLDKHLNAVKGEKEALESEFASLRKAKDELQTSHAKEFDSVRQLLEGVRQELVRYQNENKECHAQIDELQLKLSESNSSCEHLAETTETLRKEHQELQKQYKVVQGALADQQELQKRLFEAEAVHSKGSSELSVLTTQLAALEQERHALTESLSASQKEKMEQINLVTSLKQKVDQLGVRLVQAETERDNVVRDMAQLRSEIDLLRADKEALETKLSAFQRDKQAADTLLSTLSGENKQLAARGKDLQSEVKRLTTQLADVRIHEPPTPPQPSELTPPSSPKREDEGLQDLIAKNMQLAIDLADKERELEELQRKLRREVEEKNMLAKKFEEEAKKGTSWWG</sequence>
<organism evidence="3 4">
    <name type="scientific">Spizellomyces punctatus (strain DAOM BR117)</name>
    <dbReference type="NCBI Taxonomy" id="645134"/>
    <lineage>
        <taxon>Eukaryota</taxon>
        <taxon>Fungi</taxon>
        <taxon>Fungi incertae sedis</taxon>
        <taxon>Chytridiomycota</taxon>
        <taxon>Chytridiomycota incertae sedis</taxon>
        <taxon>Chytridiomycetes</taxon>
        <taxon>Spizellomycetales</taxon>
        <taxon>Spizellomycetaceae</taxon>
        <taxon>Spizellomyces</taxon>
    </lineage>
</organism>
<dbReference type="InParanoid" id="A0A0L0HI98"/>
<evidence type="ECO:0000313" key="4">
    <source>
        <dbReference type="Proteomes" id="UP000053201"/>
    </source>
</evidence>
<dbReference type="Proteomes" id="UP000053201">
    <property type="component" value="Unassembled WGS sequence"/>
</dbReference>
<feature type="coiled-coil region" evidence="1">
    <location>
        <begin position="407"/>
        <end position="434"/>
    </location>
</feature>
<dbReference type="RefSeq" id="XP_016608624.1">
    <property type="nucleotide sequence ID" value="XM_016751964.1"/>
</dbReference>